<dbReference type="PANTHER" id="PTHR11959">
    <property type="entry name" value="4-HYDROXYPHENYLPYRUVATE DIOXYGENASE"/>
    <property type="match status" value="1"/>
</dbReference>
<gene>
    <name evidence="7" type="primary">hppD</name>
    <name evidence="7" type="ORF">FIV42_23675</name>
</gene>
<dbReference type="OrthoDB" id="9780241at2"/>
<evidence type="ECO:0000313" key="8">
    <source>
        <dbReference type="Proteomes" id="UP000315995"/>
    </source>
</evidence>
<reference evidence="7 8" key="1">
    <citation type="submission" date="2019-06" db="EMBL/GenBank/DDBJ databases">
        <title>Persicimonas caeni gen. nov., sp. nov., a predatory bacterium isolated from solar saltern.</title>
        <authorList>
            <person name="Wang S."/>
        </authorList>
    </citation>
    <scope>NUCLEOTIDE SEQUENCE [LARGE SCALE GENOMIC DNA]</scope>
    <source>
        <strain evidence="7 8">YN101</strain>
    </source>
</reference>
<keyword evidence="2 5" id="KW-0479">Metal-binding</keyword>
<evidence type="ECO:0000256" key="5">
    <source>
        <dbReference type="PIRSR" id="PIRSR009283-1"/>
    </source>
</evidence>
<dbReference type="PANTHER" id="PTHR11959:SF1">
    <property type="entry name" value="4-HYDROXYPHENYLPYRUVATE DIOXYGENASE"/>
    <property type="match status" value="1"/>
</dbReference>
<dbReference type="EMBL" id="CP041186">
    <property type="protein sequence ID" value="QDG53634.1"/>
    <property type="molecule type" value="Genomic_DNA"/>
</dbReference>
<keyword evidence="3" id="KW-0677">Repeat</keyword>
<keyword evidence="4 5" id="KW-0408">Iron</keyword>
<dbReference type="InterPro" id="IPR041736">
    <property type="entry name" value="4OHPhenylPyrv_dOase_N"/>
</dbReference>
<dbReference type="InterPro" id="IPR037523">
    <property type="entry name" value="VOC_core"/>
</dbReference>
<dbReference type="PIRSF" id="PIRSF009283">
    <property type="entry name" value="HPP_dOase"/>
    <property type="match status" value="1"/>
</dbReference>
<proteinExistence type="inferred from homology"/>
<feature type="binding site" evidence="5">
    <location>
        <position position="312"/>
    </location>
    <ligand>
        <name>Fe cation</name>
        <dbReference type="ChEBI" id="CHEBI:24875"/>
    </ligand>
</feature>
<accession>A0A4Y6PZ87</accession>
<dbReference type="InterPro" id="IPR029068">
    <property type="entry name" value="Glyas_Bleomycin-R_OHBP_Dase"/>
</dbReference>
<dbReference type="NCBIfam" id="TIGR01263">
    <property type="entry name" value="4HPPD"/>
    <property type="match status" value="1"/>
</dbReference>
<feature type="binding site" evidence="5">
    <location>
        <position position="157"/>
    </location>
    <ligand>
        <name>Fe cation</name>
        <dbReference type="ChEBI" id="CHEBI:24875"/>
    </ligand>
</feature>
<protein>
    <submittedName>
        <fullName evidence="7">4-hydroxyphenylpyruvate dioxygenase</fullName>
        <ecNumber evidence="7">1.13.11.27</ecNumber>
    </submittedName>
</protein>
<accession>A0A5B8YA42</accession>
<evidence type="ECO:0000256" key="3">
    <source>
        <dbReference type="ARBA" id="ARBA00022737"/>
    </source>
</evidence>
<dbReference type="Proteomes" id="UP000315995">
    <property type="component" value="Chromosome"/>
</dbReference>
<dbReference type="FunFam" id="3.10.180.10:FF:000007">
    <property type="entry name" value="4-hydroxyphenylpyruvate dioxygenase"/>
    <property type="match status" value="1"/>
</dbReference>
<comment type="cofactor">
    <cofactor evidence="5">
        <name>Fe cation</name>
        <dbReference type="ChEBI" id="CHEBI:24875"/>
    </cofactor>
    <text evidence="5">Binds 1 Fe cation per subunit.</text>
</comment>
<dbReference type="CDD" id="cd07250">
    <property type="entry name" value="HPPD_C_like"/>
    <property type="match status" value="1"/>
</dbReference>
<feature type="domain" description="VOC" evidence="6">
    <location>
        <begin position="154"/>
        <end position="303"/>
    </location>
</feature>
<dbReference type="AlphaFoldDB" id="A0A4Y6PZ87"/>
<organism evidence="7 8">
    <name type="scientific">Persicimonas caeni</name>
    <dbReference type="NCBI Taxonomy" id="2292766"/>
    <lineage>
        <taxon>Bacteria</taxon>
        <taxon>Deltaproteobacteria</taxon>
        <taxon>Bradymonadales</taxon>
        <taxon>Bradymonadaceae</taxon>
        <taxon>Persicimonas</taxon>
    </lineage>
</organism>
<dbReference type="PROSITE" id="PS51819">
    <property type="entry name" value="VOC"/>
    <property type="match status" value="2"/>
</dbReference>
<keyword evidence="8" id="KW-1185">Reference proteome</keyword>
<dbReference type="InterPro" id="IPR004360">
    <property type="entry name" value="Glyas_Fos-R_dOase_dom"/>
</dbReference>
<keyword evidence="7" id="KW-0223">Dioxygenase</keyword>
<name>A0A4Y6PZ87_PERCE</name>
<dbReference type="GO" id="GO:0003868">
    <property type="term" value="F:4-hydroxyphenylpyruvate dioxygenase activity"/>
    <property type="evidence" value="ECO:0007669"/>
    <property type="project" value="UniProtKB-EC"/>
</dbReference>
<dbReference type="GO" id="GO:0046872">
    <property type="term" value="F:metal ion binding"/>
    <property type="evidence" value="ECO:0007669"/>
    <property type="project" value="UniProtKB-KW"/>
</dbReference>
<keyword evidence="7" id="KW-0670">Pyruvate</keyword>
<dbReference type="RefSeq" id="WP_141200088.1">
    <property type="nucleotide sequence ID" value="NZ_CP041186.1"/>
</dbReference>
<dbReference type="SUPFAM" id="SSF54593">
    <property type="entry name" value="Glyoxalase/Bleomycin resistance protein/Dihydroxybiphenyl dioxygenase"/>
    <property type="match status" value="1"/>
</dbReference>
<feature type="binding site" evidence="5">
    <location>
        <position position="235"/>
    </location>
    <ligand>
        <name>Fe cation</name>
        <dbReference type="ChEBI" id="CHEBI:24875"/>
    </ligand>
</feature>
<keyword evidence="7" id="KW-0560">Oxidoreductase</keyword>
<evidence type="ECO:0000256" key="4">
    <source>
        <dbReference type="ARBA" id="ARBA00023004"/>
    </source>
</evidence>
<dbReference type="Pfam" id="PF14696">
    <property type="entry name" value="Glyoxalase_5"/>
    <property type="match status" value="1"/>
</dbReference>
<comment type="similarity">
    <text evidence="1">Belongs to the 4HPPD family.</text>
</comment>
<dbReference type="Pfam" id="PF00903">
    <property type="entry name" value="Glyoxalase"/>
    <property type="match status" value="1"/>
</dbReference>
<dbReference type="CDD" id="cd08342">
    <property type="entry name" value="HPPD_N_like"/>
    <property type="match status" value="1"/>
</dbReference>
<sequence>MSNNPLGLRGIEFVEYTTPDPEAMGELFRAIGFSLEKTHRDLDVDYYRQNGIHFMINKEDEGFAADFREAHGPSICSMGMRVDDAAKAFDEAVERGAKPAEGDANADFDFPAIYGIGDSLVYFIDKWGEDGNIFDDLFVEHPEPQTVESKGFYRIDHLTNNVYKGKRDEWASFYKDIFGFEEIRYFDIKGKKTGLTSYALKSPCGTFCLPINEGNEEKSQIEEYLREYNGEGIQHIALMSDDLLASLDQMEGGPVQTLDIADEYYETVYDRVPNVTEDRDRIKHHNVLVDGDEEGYLLQIFTKNVIGPIFFELIQRKEHDSFGEGNFQALFESIERDQERRGVFDD</sequence>
<dbReference type="Gene3D" id="3.10.180.10">
    <property type="entry name" value="2,3-Dihydroxybiphenyl 1,2-Dioxygenase, domain 1"/>
    <property type="match status" value="2"/>
</dbReference>
<evidence type="ECO:0000313" key="7">
    <source>
        <dbReference type="EMBL" id="QDG53634.1"/>
    </source>
</evidence>
<dbReference type="InterPro" id="IPR041735">
    <property type="entry name" value="4OHPhenylPyrv_dOase_C"/>
</dbReference>
<dbReference type="EC" id="1.13.11.27" evidence="7"/>
<evidence type="ECO:0000256" key="1">
    <source>
        <dbReference type="ARBA" id="ARBA00005877"/>
    </source>
</evidence>
<dbReference type="GO" id="GO:0006572">
    <property type="term" value="P:L-tyrosine catabolic process"/>
    <property type="evidence" value="ECO:0007669"/>
    <property type="project" value="TreeGrafter"/>
</dbReference>
<dbReference type="InterPro" id="IPR005956">
    <property type="entry name" value="4OHPhenylPyrv_dOase"/>
</dbReference>
<evidence type="ECO:0000259" key="6">
    <source>
        <dbReference type="PROSITE" id="PS51819"/>
    </source>
</evidence>
<feature type="domain" description="VOC" evidence="6">
    <location>
        <begin position="10"/>
        <end position="126"/>
    </location>
</feature>
<evidence type="ECO:0000256" key="2">
    <source>
        <dbReference type="ARBA" id="ARBA00022723"/>
    </source>
</evidence>